<protein>
    <submittedName>
        <fullName evidence="3">Uncharacterized protein</fullName>
    </submittedName>
</protein>
<evidence type="ECO:0000313" key="4">
    <source>
        <dbReference type="Proteomes" id="UP000319103"/>
    </source>
</evidence>
<dbReference type="OrthoDB" id="3851768at2"/>
<sequence length="265" mass="27325">MTEQPQPPEQTEQPPHPGQPRRSKPRAATVVRWTAFALALAAGATAAAFAVAVPARGRLPGLATTNDGRYTFAPLTLPQLPSGKPAPSAPGSGHRHYAALPALVLPAPQEAPGAAPAAADCADYAKLHDDGAHLPVVLVTNACRSAATASWTAKDGTRTEIWLLRFGSSDEGDAFAEALAQRGSLKAVPQAVPGDDDAALQAGQHATIRITPPSNPSNPTSPTNPGEAAYLTAGDVVATVLLTNPHGVPHQAFRQVLTLQSDLLN</sequence>
<proteinExistence type="predicted"/>
<feature type="region of interest" description="Disordered" evidence="1">
    <location>
        <begin position="1"/>
        <end position="27"/>
    </location>
</feature>
<evidence type="ECO:0000256" key="1">
    <source>
        <dbReference type="SAM" id="MobiDB-lite"/>
    </source>
</evidence>
<evidence type="ECO:0000313" key="3">
    <source>
        <dbReference type="EMBL" id="TQF04140.1"/>
    </source>
</evidence>
<organism evidence="3 4">
    <name type="scientific">Kitasatospora acidiphila</name>
    <dbReference type="NCBI Taxonomy" id="2567942"/>
    <lineage>
        <taxon>Bacteria</taxon>
        <taxon>Bacillati</taxon>
        <taxon>Actinomycetota</taxon>
        <taxon>Actinomycetes</taxon>
        <taxon>Kitasatosporales</taxon>
        <taxon>Streptomycetaceae</taxon>
        <taxon>Kitasatospora</taxon>
    </lineage>
</organism>
<feature type="transmembrane region" description="Helical" evidence="2">
    <location>
        <begin position="30"/>
        <end position="53"/>
    </location>
</feature>
<reference evidence="3 4" key="1">
    <citation type="submission" date="2019-06" db="EMBL/GenBank/DDBJ databases">
        <title>Description of Kitasatospora acidophila sp. nov. isolated from pine grove soil, and reclassification of Streptomyces novaecaesareae to Kitasatospora novaeceasareae comb. nov.</title>
        <authorList>
            <person name="Kim M.J."/>
        </authorList>
    </citation>
    <scope>NUCLEOTIDE SEQUENCE [LARGE SCALE GENOMIC DNA]</scope>
    <source>
        <strain evidence="3 4">MMS16-CNU292</strain>
    </source>
</reference>
<feature type="compositionally biased region" description="Pro residues" evidence="1">
    <location>
        <begin position="1"/>
        <end position="18"/>
    </location>
</feature>
<accession>A0A540W558</accession>
<feature type="region of interest" description="Disordered" evidence="1">
    <location>
        <begin position="208"/>
        <end position="227"/>
    </location>
</feature>
<keyword evidence="2" id="KW-0812">Transmembrane</keyword>
<gene>
    <name evidence="3" type="ORF">E6W39_20300</name>
</gene>
<keyword evidence="2" id="KW-1133">Transmembrane helix</keyword>
<dbReference type="RefSeq" id="WP_141634728.1">
    <property type="nucleotide sequence ID" value="NZ_VIGB01000003.1"/>
</dbReference>
<comment type="caution">
    <text evidence="3">The sequence shown here is derived from an EMBL/GenBank/DDBJ whole genome shotgun (WGS) entry which is preliminary data.</text>
</comment>
<dbReference type="EMBL" id="VIGB01000003">
    <property type="protein sequence ID" value="TQF04140.1"/>
    <property type="molecule type" value="Genomic_DNA"/>
</dbReference>
<name>A0A540W558_9ACTN</name>
<dbReference type="AlphaFoldDB" id="A0A540W558"/>
<dbReference type="Proteomes" id="UP000319103">
    <property type="component" value="Unassembled WGS sequence"/>
</dbReference>
<keyword evidence="4" id="KW-1185">Reference proteome</keyword>
<keyword evidence="2" id="KW-0472">Membrane</keyword>
<evidence type="ECO:0000256" key="2">
    <source>
        <dbReference type="SAM" id="Phobius"/>
    </source>
</evidence>